<dbReference type="InterPro" id="IPR051396">
    <property type="entry name" value="Bact_Antivir_Def_Nuclease"/>
</dbReference>
<dbReference type="EMBL" id="CAADFV010000006">
    <property type="protein sequence ID" value="VFK51625.1"/>
    <property type="molecule type" value="Genomic_DNA"/>
</dbReference>
<dbReference type="SUPFAM" id="SSF52540">
    <property type="entry name" value="P-loop containing nucleoside triphosphate hydrolases"/>
    <property type="match status" value="1"/>
</dbReference>
<proteinExistence type="predicted"/>
<dbReference type="PANTHER" id="PTHR43581">
    <property type="entry name" value="ATP/GTP PHOSPHATASE"/>
    <property type="match status" value="1"/>
</dbReference>
<dbReference type="PIRSF" id="PIRSF034888">
    <property type="entry name" value="P-loop_UCP034888"/>
    <property type="match status" value="1"/>
</dbReference>
<organism evidence="3">
    <name type="scientific">Candidatus Kentrum sp. TUN</name>
    <dbReference type="NCBI Taxonomy" id="2126343"/>
    <lineage>
        <taxon>Bacteria</taxon>
        <taxon>Pseudomonadati</taxon>
        <taxon>Pseudomonadota</taxon>
        <taxon>Gammaproteobacteria</taxon>
        <taxon>Candidatus Kentrum</taxon>
    </lineage>
</organism>
<dbReference type="InterPro" id="IPR027417">
    <property type="entry name" value="P-loop_NTPase"/>
</dbReference>
<dbReference type="PANTHER" id="PTHR43581:SF2">
    <property type="entry name" value="EXCINUCLEASE ATPASE SUBUNIT"/>
    <property type="match status" value="1"/>
</dbReference>
<dbReference type="Pfam" id="PF13175">
    <property type="entry name" value="AAA_15"/>
    <property type="match status" value="1"/>
</dbReference>
<dbReference type="InterPro" id="IPR041685">
    <property type="entry name" value="AAA_GajA/Old/RecF-like"/>
</dbReference>
<dbReference type="AlphaFoldDB" id="A0A450ZCW8"/>
<evidence type="ECO:0000259" key="1">
    <source>
        <dbReference type="Pfam" id="PF12476"/>
    </source>
</evidence>
<dbReference type="InterPro" id="IPR022532">
    <property type="entry name" value="DUF3696"/>
</dbReference>
<evidence type="ECO:0000313" key="4">
    <source>
        <dbReference type="EMBL" id="VFK53612.1"/>
    </source>
</evidence>
<dbReference type="Pfam" id="PF12476">
    <property type="entry name" value="DUF3696"/>
    <property type="match status" value="1"/>
</dbReference>
<dbReference type="InterPro" id="IPR014592">
    <property type="entry name" value="P-loop_UCP034888"/>
</dbReference>
<name>A0A450ZCW8_9GAMM</name>
<reference evidence="3" key="1">
    <citation type="submission" date="2019-02" db="EMBL/GenBank/DDBJ databases">
        <authorList>
            <person name="Gruber-Vodicka R. H."/>
            <person name="Seah K. B. B."/>
        </authorList>
    </citation>
    <scope>NUCLEOTIDE SEQUENCE</scope>
    <source>
        <strain evidence="3">BECK_BY2</strain>
        <strain evidence="4">BECK_BY3</strain>
    </source>
</reference>
<feature type="domain" description="Endonuclease GajA/Old nuclease/RecF-like AAA" evidence="2">
    <location>
        <begin position="309"/>
        <end position="382"/>
    </location>
</feature>
<sequence length="458" mass="52573">MLKELTLKNFKSWKSIDRMRIAPITGLFGTNSSGKSSIFHSLLLLKQTLESADRSLPLYFGGERDYVELGSFRDVIYRHEADDTLRFEFQWGLPKDLKVDDPNNPTNPPLFQGRDMVFSTEVFIEKEKLRVRQFSYKLGGEEFSLRHKKGNQYGDLLSTTSPISNFKFVRTQGRAWDLPKPFKFHGFPDQAITYYQNSGFLPDLQQQLEELFSRIYYLGPLREYPKRRYIWAGGEPHDMGRRGERTIDAILAARDRGPNISPGKGRHRRTLEERIAYWLRELGLIHSFSVSPIGNGSGLYEVKVKREPRSAEVLITDVGFGVSQILPVLVLCYYVPEGSTILLEQPEIHLHPSVQMGLADVFIDVMKHRNIQIILESHSEHVLSRLQRRLAEEALEQRDVSLYFCSMGTSGSRLDPLELDAFGNILNWPEDFFGDRFGETVAMQEAGLKRKLSMEASD</sequence>
<evidence type="ECO:0000313" key="3">
    <source>
        <dbReference type="EMBL" id="VFK51625.1"/>
    </source>
</evidence>
<dbReference type="Gene3D" id="3.40.50.300">
    <property type="entry name" value="P-loop containing nucleotide triphosphate hydrolases"/>
    <property type="match status" value="1"/>
</dbReference>
<evidence type="ECO:0000259" key="2">
    <source>
        <dbReference type="Pfam" id="PF13175"/>
    </source>
</evidence>
<accession>A0A450ZCW8</accession>
<dbReference type="EMBL" id="CAADFY010000026">
    <property type="protein sequence ID" value="VFK53612.1"/>
    <property type="molecule type" value="Genomic_DNA"/>
</dbReference>
<evidence type="ECO:0008006" key="5">
    <source>
        <dbReference type="Google" id="ProtNLM"/>
    </source>
</evidence>
<protein>
    <recommendedName>
        <fullName evidence="5">DUF3696 domain-containing protein</fullName>
    </recommendedName>
</protein>
<gene>
    <name evidence="3" type="ORF">BECKTUN1418E_GA0071001_100628</name>
    <name evidence="4" type="ORF">BECKTUN1418F_GA0071002_10264</name>
</gene>
<feature type="domain" description="DUF3696" evidence="1">
    <location>
        <begin position="396"/>
        <end position="440"/>
    </location>
</feature>